<keyword evidence="2" id="KW-0813">Transport</keyword>
<dbReference type="RefSeq" id="WP_313868792.1">
    <property type="nucleotide sequence ID" value="NZ_CP132507.1"/>
</dbReference>
<feature type="transmembrane region" description="Helical" evidence="7">
    <location>
        <begin position="86"/>
        <end position="113"/>
    </location>
</feature>
<keyword evidence="4 7" id="KW-0812">Transmembrane</keyword>
<reference evidence="8 9" key="1">
    <citation type="submission" date="2023-08" db="EMBL/GenBank/DDBJ databases">
        <title>Rhodoferax potami sp. nov. and Rhodoferax mekongensis sp. nov., isolated from the Mekong River in Thailand.</title>
        <authorList>
            <person name="Kitikhun S."/>
            <person name="Charoenyingcharoen P."/>
            <person name="Siriarchawattana P."/>
            <person name="Likhitrattanapisal S."/>
            <person name="Nilsakha T."/>
            <person name="Chanpet A."/>
            <person name="Rattanawaree P."/>
            <person name="Ingsriswang S."/>
        </authorList>
    </citation>
    <scope>NUCLEOTIDE SEQUENCE [LARGE SCALE GENOMIC DNA]</scope>
    <source>
        <strain evidence="8 9">TBRC 17307</strain>
    </source>
</reference>
<organism evidence="8 9">
    <name type="scientific">Rhodoferax mekongensis</name>
    <dbReference type="NCBI Taxonomy" id="3068341"/>
    <lineage>
        <taxon>Bacteria</taxon>
        <taxon>Pseudomonadati</taxon>
        <taxon>Pseudomonadota</taxon>
        <taxon>Betaproteobacteria</taxon>
        <taxon>Burkholderiales</taxon>
        <taxon>Comamonadaceae</taxon>
        <taxon>Rhodoferax</taxon>
    </lineage>
</organism>
<name>A0ABZ0B2M8_9BURK</name>
<protein>
    <submittedName>
        <fullName evidence="8">Lysophospholipid transporter LplT</fullName>
    </submittedName>
</protein>
<feature type="transmembrane region" description="Helical" evidence="7">
    <location>
        <begin position="270"/>
        <end position="292"/>
    </location>
</feature>
<evidence type="ECO:0000313" key="8">
    <source>
        <dbReference type="EMBL" id="WNO06071.1"/>
    </source>
</evidence>
<dbReference type="InterPro" id="IPR036259">
    <property type="entry name" value="MFS_trans_sf"/>
</dbReference>
<evidence type="ECO:0000256" key="2">
    <source>
        <dbReference type="ARBA" id="ARBA00022448"/>
    </source>
</evidence>
<evidence type="ECO:0000256" key="6">
    <source>
        <dbReference type="ARBA" id="ARBA00023136"/>
    </source>
</evidence>
<feature type="transmembrane region" description="Helical" evidence="7">
    <location>
        <begin position="299"/>
        <end position="316"/>
    </location>
</feature>
<accession>A0ABZ0B2M8</accession>
<feature type="transmembrane region" description="Helical" evidence="7">
    <location>
        <begin position="47"/>
        <end position="66"/>
    </location>
</feature>
<keyword evidence="5 7" id="KW-1133">Transmembrane helix</keyword>
<evidence type="ECO:0000313" key="9">
    <source>
        <dbReference type="Proteomes" id="UP001302257"/>
    </source>
</evidence>
<keyword evidence="9" id="KW-1185">Reference proteome</keyword>
<dbReference type="PANTHER" id="PTHR43266:SF2">
    <property type="entry name" value="MAJOR FACILITATOR SUPERFAMILY (MFS) PROFILE DOMAIN-CONTAINING PROTEIN"/>
    <property type="match status" value="1"/>
</dbReference>
<evidence type="ECO:0000256" key="5">
    <source>
        <dbReference type="ARBA" id="ARBA00022989"/>
    </source>
</evidence>
<evidence type="ECO:0000256" key="1">
    <source>
        <dbReference type="ARBA" id="ARBA00004651"/>
    </source>
</evidence>
<keyword evidence="3" id="KW-1003">Cell membrane</keyword>
<keyword evidence="6 7" id="KW-0472">Membrane</keyword>
<dbReference type="SUPFAM" id="SSF103473">
    <property type="entry name" value="MFS general substrate transporter"/>
    <property type="match status" value="1"/>
</dbReference>
<dbReference type="InterPro" id="IPR011701">
    <property type="entry name" value="MFS"/>
</dbReference>
<gene>
    <name evidence="8" type="primary">lplT</name>
    <name evidence="8" type="ORF">RAN89_06470</name>
</gene>
<sequence length="418" mass="44416">MHATSRTMPRAFYVLLAVQFVSTLADNAFLIVAIARVMELAEADWRIPLLKIGFTLFYVLLAPLVGPVADAFPKGRVMVLSNALKVVAMVLLLHGVDPLLAIVVAGWGAALYAPAKYGLMTELLPSSELVRANGFFEGATVCAVIFGTVLGGVLISPLLPVLQGPLLWSWQGATGTALLTGMLVLLALNSVAMLVCFVIPDSGARYDPYSIHPRALAVRFWRENILLWRDAVGGMSMSVTTLLWGVGATLQLVVLRWANEALGLPLDKAAYLQGVTAMGVVAGAIAASRYVALDRAVRLLPLGLLLGLVIPLMLWVQSIPMAAVLMVVVGAMAGFFVVPMNALLQHRGYTLLTAGRSIAVQGFNENAGMLVMLAVYAGATALHLQLSTLVLGFGALVTVGMVLVCVAYRGQWMPARLA</sequence>
<dbReference type="PANTHER" id="PTHR43266">
    <property type="entry name" value="MACROLIDE-EFFLUX PROTEIN"/>
    <property type="match status" value="1"/>
</dbReference>
<proteinExistence type="predicted"/>
<dbReference type="EMBL" id="CP132507">
    <property type="protein sequence ID" value="WNO06071.1"/>
    <property type="molecule type" value="Genomic_DNA"/>
</dbReference>
<dbReference type="Pfam" id="PF07690">
    <property type="entry name" value="MFS_1"/>
    <property type="match status" value="1"/>
</dbReference>
<feature type="transmembrane region" description="Helical" evidence="7">
    <location>
        <begin position="175"/>
        <end position="199"/>
    </location>
</feature>
<evidence type="ECO:0000256" key="3">
    <source>
        <dbReference type="ARBA" id="ARBA00022475"/>
    </source>
</evidence>
<feature type="transmembrane region" description="Helical" evidence="7">
    <location>
        <begin position="365"/>
        <end position="384"/>
    </location>
</feature>
<dbReference type="Gene3D" id="1.20.1250.20">
    <property type="entry name" value="MFS general substrate transporter like domains"/>
    <property type="match status" value="1"/>
</dbReference>
<feature type="transmembrane region" description="Helical" evidence="7">
    <location>
        <begin position="134"/>
        <end position="155"/>
    </location>
</feature>
<dbReference type="NCBIfam" id="NF008397">
    <property type="entry name" value="PRK11195.1"/>
    <property type="match status" value="1"/>
</dbReference>
<feature type="transmembrane region" description="Helical" evidence="7">
    <location>
        <begin position="322"/>
        <end position="344"/>
    </location>
</feature>
<dbReference type="Proteomes" id="UP001302257">
    <property type="component" value="Chromosome"/>
</dbReference>
<feature type="transmembrane region" description="Helical" evidence="7">
    <location>
        <begin position="390"/>
        <end position="408"/>
    </location>
</feature>
<feature type="transmembrane region" description="Helical" evidence="7">
    <location>
        <begin position="239"/>
        <end position="258"/>
    </location>
</feature>
<evidence type="ECO:0000256" key="7">
    <source>
        <dbReference type="SAM" id="Phobius"/>
    </source>
</evidence>
<comment type="subcellular location">
    <subcellularLocation>
        <location evidence="1">Cell membrane</location>
        <topology evidence="1">Multi-pass membrane protein</topology>
    </subcellularLocation>
</comment>
<evidence type="ECO:0000256" key="4">
    <source>
        <dbReference type="ARBA" id="ARBA00022692"/>
    </source>
</evidence>
<feature type="transmembrane region" description="Helical" evidence="7">
    <location>
        <begin position="12"/>
        <end position="35"/>
    </location>
</feature>